<evidence type="ECO:0000256" key="2">
    <source>
        <dbReference type="ARBA" id="ARBA00022723"/>
    </source>
</evidence>
<feature type="domain" description="4'-phosphopantetheinyl transferase" evidence="4">
    <location>
        <begin position="2"/>
        <end position="122"/>
    </location>
</feature>
<organism evidence="5 6">
    <name type="scientific">Corynebacterium guangdongense</name>
    <dbReference type="NCBI Taxonomy" id="1783348"/>
    <lineage>
        <taxon>Bacteria</taxon>
        <taxon>Bacillati</taxon>
        <taxon>Actinomycetota</taxon>
        <taxon>Actinomycetes</taxon>
        <taxon>Mycobacteriales</taxon>
        <taxon>Corynebacteriaceae</taxon>
        <taxon>Corynebacterium</taxon>
    </lineage>
</organism>
<proteinExistence type="predicted"/>
<accession>A0ABU1ZZ14</accession>
<dbReference type="Gene3D" id="3.90.470.20">
    <property type="entry name" value="4'-phosphopantetheinyl transferase domain"/>
    <property type="match status" value="1"/>
</dbReference>
<comment type="caution">
    <text evidence="5">The sequence shown here is derived from an EMBL/GenBank/DDBJ whole genome shotgun (WGS) entry which is preliminary data.</text>
</comment>
<dbReference type="EMBL" id="JAVDXZ010000001">
    <property type="protein sequence ID" value="MDR7330156.1"/>
    <property type="molecule type" value="Genomic_DNA"/>
</dbReference>
<dbReference type="InterPro" id="IPR037143">
    <property type="entry name" value="4-PPantetheinyl_Trfase_dom_sf"/>
</dbReference>
<name>A0ABU1ZZ14_9CORY</name>
<dbReference type="InterPro" id="IPR004568">
    <property type="entry name" value="Ppantetheine-prot_Trfase_dom"/>
</dbReference>
<keyword evidence="6" id="KW-1185">Reference proteome</keyword>
<evidence type="ECO:0000259" key="4">
    <source>
        <dbReference type="Pfam" id="PF01648"/>
    </source>
</evidence>
<dbReference type="InterPro" id="IPR008278">
    <property type="entry name" value="4-PPantetheinyl_Trfase_dom"/>
</dbReference>
<evidence type="ECO:0000313" key="6">
    <source>
        <dbReference type="Proteomes" id="UP001180840"/>
    </source>
</evidence>
<keyword evidence="3" id="KW-0460">Magnesium</keyword>
<dbReference type="Pfam" id="PF01648">
    <property type="entry name" value="ACPS"/>
    <property type="match status" value="1"/>
</dbReference>
<dbReference type="RefSeq" id="WP_290195604.1">
    <property type="nucleotide sequence ID" value="NZ_CP047654.1"/>
</dbReference>
<evidence type="ECO:0000313" key="5">
    <source>
        <dbReference type="EMBL" id="MDR7330156.1"/>
    </source>
</evidence>
<protein>
    <submittedName>
        <fullName evidence="5">Holo-[acyl-carrier protein] synthase</fullName>
        <ecNumber evidence="5">2.7.8.7</ecNumber>
    </submittedName>
</protein>
<sequence>MIGIDIVHVPGFAQQLATPGSTFEAVFTAAEIRVAATKPDRDAHLAGRWAAKEAFIKAWSQSIYGRPPFIGGDDVDFAEIEIRPDRWGRVAIVLHGRVKEKAGNPLTSLSISHDGDYAVAICQFQQ</sequence>
<keyword evidence="2" id="KW-0479">Metal-binding</keyword>
<reference evidence="5" key="1">
    <citation type="submission" date="2023-07" db="EMBL/GenBank/DDBJ databases">
        <title>Sequencing the genomes of 1000 actinobacteria strains.</title>
        <authorList>
            <person name="Klenk H.-P."/>
        </authorList>
    </citation>
    <scope>NUCLEOTIDE SEQUENCE</scope>
    <source>
        <strain evidence="5">DSM 107476</strain>
    </source>
</reference>
<dbReference type="EC" id="2.7.8.7" evidence="5"/>
<gene>
    <name evidence="5" type="ORF">J2S39_001832</name>
</gene>
<evidence type="ECO:0000256" key="3">
    <source>
        <dbReference type="ARBA" id="ARBA00022842"/>
    </source>
</evidence>
<keyword evidence="1 5" id="KW-0808">Transferase</keyword>
<dbReference type="GO" id="GO:0008897">
    <property type="term" value="F:holo-[acyl-carrier-protein] synthase activity"/>
    <property type="evidence" value="ECO:0007669"/>
    <property type="project" value="UniProtKB-EC"/>
</dbReference>
<evidence type="ECO:0000256" key="1">
    <source>
        <dbReference type="ARBA" id="ARBA00022679"/>
    </source>
</evidence>
<dbReference type="SUPFAM" id="SSF56214">
    <property type="entry name" value="4'-phosphopantetheinyl transferase"/>
    <property type="match status" value="1"/>
</dbReference>
<dbReference type="Proteomes" id="UP001180840">
    <property type="component" value="Unassembled WGS sequence"/>
</dbReference>
<dbReference type="NCBIfam" id="NF000831">
    <property type="entry name" value="PRK00070.3-1"/>
    <property type="match status" value="1"/>
</dbReference>
<dbReference type="NCBIfam" id="TIGR00556">
    <property type="entry name" value="pantethn_trn"/>
    <property type="match status" value="1"/>
</dbReference>